<evidence type="ECO:0000256" key="1">
    <source>
        <dbReference type="SAM" id="Coils"/>
    </source>
</evidence>
<keyword evidence="1" id="KW-0175">Coiled coil</keyword>
<dbReference type="PANTHER" id="PTHR45749:SF35">
    <property type="entry name" value="AC-LIKE TRANSPOSASE-RELATED"/>
    <property type="match status" value="1"/>
</dbReference>
<name>A0AAV6KHM9_9ERIC</name>
<feature type="domain" description="TTF-type" evidence="3">
    <location>
        <begin position="153"/>
        <end position="238"/>
    </location>
</feature>
<feature type="region of interest" description="Disordered" evidence="2">
    <location>
        <begin position="1"/>
        <end position="20"/>
    </location>
</feature>
<reference evidence="4" key="1">
    <citation type="submission" date="2020-08" db="EMBL/GenBank/DDBJ databases">
        <title>Plant Genome Project.</title>
        <authorList>
            <person name="Zhang R.-G."/>
        </authorList>
    </citation>
    <scope>NUCLEOTIDE SEQUENCE</scope>
    <source>
        <strain evidence="4">WSP0</strain>
        <tissue evidence="4">Leaf</tissue>
    </source>
</reference>
<organism evidence="4 5">
    <name type="scientific">Rhododendron griersonianum</name>
    <dbReference type="NCBI Taxonomy" id="479676"/>
    <lineage>
        <taxon>Eukaryota</taxon>
        <taxon>Viridiplantae</taxon>
        <taxon>Streptophyta</taxon>
        <taxon>Embryophyta</taxon>
        <taxon>Tracheophyta</taxon>
        <taxon>Spermatophyta</taxon>
        <taxon>Magnoliopsida</taxon>
        <taxon>eudicotyledons</taxon>
        <taxon>Gunneridae</taxon>
        <taxon>Pentapetalae</taxon>
        <taxon>asterids</taxon>
        <taxon>Ericales</taxon>
        <taxon>Ericaceae</taxon>
        <taxon>Ericoideae</taxon>
        <taxon>Rhodoreae</taxon>
        <taxon>Rhododendron</taxon>
    </lineage>
</organism>
<dbReference type="SMART" id="SM00597">
    <property type="entry name" value="ZnF_TTF"/>
    <property type="match status" value="1"/>
</dbReference>
<dbReference type="PANTHER" id="PTHR45749">
    <property type="match status" value="1"/>
</dbReference>
<evidence type="ECO:0000256" key="2">
    <source>
        <dbReference type="SAM" id="MobiDB-lite"/>
    </source>
</evidence>
<dbReference type="EMBL" id="JACTNZ010000004">
    <property type="protein sequence ID" value="KAG5551936.1"/>
    <property type="molecule type" value="Genomic_DNA"/>
</dbReference>
<keyword evidence="5" id="KW-1185">Reference proteome</keyword>
<protein>
    <recommendedName>
        <fullName evidence="3">TTF-type domain-containing protein</fullName>
    </recommendedName>
</protein>
<evidence type="ECO:0000313" key="5">
    <source>
        <dbReference type="Proteomes" id="UP000823749"/>
    </source>
</evidence>
<feature type="coiled-coil region" evidence="1">
    <location>
        <begin position="45"/>
        <end position="77"/>
    </location>
</feature>
<comment type="caution">
    <text evidence="4">The sequence shown here is derived from an EMBL/GenBank/DDBJ whole genome shotgun (WGS) entry which is preliminary data.</text>
</comment>
<proteinExistence type="predicted"/>
<accession>A0AAV6KHM9</accession>
<dbReference type="Proteomes" id="UP000823749">
    <property type="component" value="Chromosome 4"/>
</dbReference>
<dbReference type="InterPro" id="IPR006580">
    <property type="entry name" value="Znf_TTF"/>
</dbReference>
<dbReference type="AlphaFoldDB" id="A0AAV6KHM9"/>
<evidence type="ECO:0000313" key="4">
    <source>
        <dbReference type="EMBL" id="KAG5551936.1"/>
    </source>
</evidence>
<evidence type="ECO:0000259" key="3">
    <source>
        <dbReference type="SMART" id="SM00597"/>
    </source>
</evidence>
<gene>
    <name evidence="4" type="ORF">RHGRI_010141</name>
</gene>
<sequence>MKLKRCYPSGYEKRKKKQRVKKLLQSQTGAIDKFVTTGEPIEHSVEDLENKEDEGLVNNENENENLVNEEVESLVNNENLVNEEGNENLGSGEANQDEEMNVECEPLNIDDPGNWKNIDQNLRDLLVERGPVRRDCDVNFPKDANARHFSSIHYIRHLANGEKLDRKWLIYSEVLDRVFCFCCKLFKQEGNKTQLATEGFRDWKNIGERLKGHESSNEHITCMSKWIELEKRLGKNETIDKSAQDQISKEREHWRRVLLMIIAVVKFLAKNNLPFRGSHEKIYEESNGVFLST</sequence>